<sequence length="326" mass="37135">MDIKQKLENQYDNIAIYTAGFYADPEDELGTRSKLMETLKSFVMNQHADVPFSLQMMLTNGEINIMPLGLLSLDELKAYENEQRRQRGLKGDNGQIPMAVQFAPHVEKAEIRKQIIGTTDDLFNNFKSTFATIWEVVKADLSANQQLLTNIETDLVADSTDVKKEYQVTFSKLTPQQLQDKLGFNIKENDLDHFSTFMADMHEIQAIVMSAAAFTTKEVIADNLFAQVMADDVRRGTFFWVLDNTFYEILYYFIKKYGATGNGGTITKHLHHQKKLLIINMRNAAYQNVQTILANPKKAADMTHYFSDLFIPVAEQLAAEVDKFSI</sequence>
<accession>G9ZTM7</accession>
<dbReference type="Proteomes" id="UP000004625">
    <property type="component" value="Unassembled WGS sequence"/>
</dbReference>
<organism evidence="1 2">
    <name type="scientific">Lentilactobacillus parafarraginis F0439</name>
    <dbReference type="NCBI Taxonomy" id="797515"/>
    <lineage>
        <taxon>Bacteria</taxon>
        <taxon>Bacillati</taxon>
        <taxon>Bacillota</taxon>
        <taxon>Bacilli</taxon>
        <taxon>Lactobacillales</taxon>
        <taxon>Lactobacillaceae</taxon>
        <taxon>Lentilactobacillus</taxon>
    </lineage>
</organism>
<keyword evidence="2" id="KW-1185">Reference proteome</keyword>
<name>G9ZTM7_9LACO</name>
<protein>
    <submittedName>
        <fullName evidence="1">Uncharacterized protein</fullName>
    </submittedName>
</protein>
<dbReference type="AlphaFoldDB" id="G9ZTM7"/>
<proteinExistence type="predicted"/>
<dbReference type="HOGENOM" id="CLU_862732_0_0_9"/>
<comment type="caution">
    <text evidence="1">The sequence shown here is derived from an EMBL/GenBank/DDBJ whole genome shotgun (WGS) entry which is preliminary data.</text>
</comment>
<dbReference type="EMBL" id="AGEY01000211">
    <property type="protein sequence ID" value="EHL95140.1"/>
    <property type="molecule type" value="Genomic_DNA"/>
</dbReference>
<dbReference type="STRING" id="797515.HMPREF9103_03112"/>
<gene>
    <name evidence="1" type="ORF">HMPREF9103_03112</name>
</gene>
<dbReference type="RefSeq" id="WP_008215381.1">
    <property type="nucleotide sequence ID" value="NZ_JH415063.1"/>
</dbReference>
<dbReference type="PATRIC" id="fig|797515.3.peg.2827"/>
<reference evidence="1 2" key="1">
    <citation type="submission" date="2011-09" db="EMBL/GenBank/DDBJ databases">
        <authorList>
            <person name="Weinstock G."/>
            <person name="Sodergren E."/>
            <person name="Clifton S."/>
            <person name="Fulton L."/>
            <person name="Fulton B."/>
            <person name="Courtney L."/>
            <person name="Fronick C."/>
            <person name="Harrison M."/>
            <person name="Strong C."/>
            <person name="Farmer C."/>
            <person name="Delahaunty K."/>
            <person name="Markovic C."/>
            <person name="Hall O."/>
            <person name="Minx P."/>
            <person name="Tomlinson C."/>
            <person name="Mitreva M."/>
            <person name="Hou S."/>
            <person name="Chen J."/>
            <person name="Wollam A."/>
            <person name="Pepin K.H."/>
            <person name="Johnson M."/>
            <person name="Bhonagiri V."/>
            <person name="Zhang X."/>
            <person name="Suruliraj S."/>
            <person name="Warren W."/>
            <person name="Chinwalla A."/>
            <person name="Mardis E.R."/>
            <person name="Wilson R.K."/>
        </authorList>
    </citation>
    <scope>NUCLEOTIDE SEQUENCE [LARGE SCALE GENOMIC DNA]</scope>
    <source>
        <strain evidence="1 2">F0439</strain>
    </source>
</reference>
<evidence type="ECO:0000313" key="1">
    <source>
        <dbReference type="EMBL" id="EHL95140.1"/>
    </source>
</evidence>
<evidence type="ECO:0000313" key="2">
    <source>
        <dbReference type="Proteomes" id="UP000004625"/>
    </source>
</evidence>
<dbReference type="eggNOG" id="ENOG50309IR">
    <property type="taxonomic scope" value="Bacteria"/>
</dbReference>